<keyword evidence="5 9" id="KW-1133">Transmembrane helix</keyword>
<keyword evidence="3 8" id="KW-0813">Transport</keyword>
<dbReference type="GO" id="GO:0015254">
    <property type="term" value="F:glycerol channel activity"/>
    <property type="evidence" value="ECO:0007669"/>
    <property type="project" value="TreeGrafter"/>
</dbReference>
<evidence type="ECO:0000256" key="4">
    <source>
        <dbReference type="ARBA" id="ARBA00022692"/>
    </source>
</evidence>
<dbReference type="InterPro" id="IPR050363">
    <property type="entry name" value="MIP/Aquaporin"/>
</dbReference>
<evidence type="ECO:0000256" key="5">
    <source>
        <dbReference type="ARBA" id="ARBA00022989"/>
    </source>
</evidence>
<dbReference type="InterPro" id="IPR000425">
    <property type="entry name" value="MIP"/>
</dbReference>
<sequence length="188" mass="19981">MIGVNVGFGLAIAFGVAISAKISGGHINPAVSLMFLTFRQLAPVRFILYTLVQTAGAFVGAALSYALYHEAINQFDGGIRAVVGPKATAGIFASYPANHLGLFNGLIDQIIATAVFCFLIAHITDKRNSYPTWLQPLLVINTKIQVGLSFVAVGTAFGYNCGYPCNPARDFGPRLFTLIIGYGGEVFS</sequence>
<feature type="transmembrane region" description="Helical" evidence="9">
    <location>
        <begin position="102"/>
        <end position="121"/>
    </location>
</feature>
<evidence type="ECO:0000256" key="3">
    <source>
        <dbReference type="ARBA" id="ARBA00022448"/>
    </source>
</evidence>
<evidence type="ECO:0000256" key="1">
    <source>
        <dbReference type="ARBA" id="ARBA00004141"/>
    </source>
</evidence>
<dbReference type="Gene3D" id="1.20.1080.10">
    <property type="entry name" value="Glycerol uptake facilitator protein"/>
    <property type="match status" value="1"/>
</dbReference>
<evidence type="ECO:0000256" key="2">
    <source>
        <dbReference type="ARBA" id="ARBA00006175"/>
    </source>
</evidence>
<dbReference type="PANTHER" id="PTHR43829">
    <property type="entry name" value="AQUAPORIN OR AQUAGLYCEROPORIN RELATED"/>
    <property type="match status" value="1"/>
</dbReference>
<keyword evidence="4 8" id="KW-0812">Transmembrane</keyword>
<dbReference type="Proteomes" id="UP000054495">
    <property type="component" value="Unassembled WGS sequence"/>
</dbReference>
<dbReference type="InterPro" id="IPR023271">
    <property type="entry name" value="Aquaporin-like"/>
</dbReference>
<dbReference type="GO" id="GO:0015250">
    <property type="term" value="F:water channel activity"/>
    <property type="evidence" value="ECO:0007669"/>
    <property type="project" value="TreeGrafter"/>
</dbReference>
<feature type="transmembrane region" description="Helical" evidence="9">
    <location>
        <begin position="46"/>
        <end position="68"/>
    </location>
</feature>
<protein>
    <submittedName>
        <fullName evidence="10">Aquaporin-9 domain protein</fullName>
    </submittedName>
</protein>
<evidence type="ECO:0000256" key="9">
    <source>
        <dbReference type="SAM" id="Phobius"/>
    </source>
</evidence>
<organism evidence="10 11">
    <name type="scientific">Ancylostoma ceylanicum</name>
    <dbReference type="NCBI Taxonomy" id="53326"/>
    <lineage>
        <taxon>Eukaryota</taxon>
        <taxon>Metazoa</taxon>
        <taxon>Ecdysozoa</taxon>
        <taxon>Nematoda</taxon>
        <taxon>Chromadorea</taxon>
        <taxon>Rhabditida</taxon>
        <taxon>Rhabditina</taxon>
        <taxon>Rhabditomorpha</taxon>
        <taxon>Strongyloidea</taxon>
        <taxon>Ancylostomatidae</taxon>
        <taxon>Ancylostomatinae</taxon>
        <taxon>Ancylostoma</taxon>
    </lineage>
</organism>
<feature type="transmembrane region" description="Helical" evidence="9">
    <location>
        <begin position="6"/>
        <end position="25"/>
    </location>
</feature>
<comment type="subcellular location">
    <subcellularLocation>
        <location evidence="1">Membrane</location>
        <topology evidence="1">Multi-pass membrane protein</topology>
    </subcellularLocation>
</comment>
<evidence type="ECO:0000256" key="6">
    <source>
        <dbReference type="ARBA" id="ARBA00023136"/>
    </source>
</evidence>
<proteinExistence type="inferred from homology"/>
<keyword evidence="6 9" id="KW-0472">Membrane</keyword>
<gene>
    <name evidence="10" type="ORF">ANCCEY_10703</name>
</gene>
<dbReference type="PRINTS" id="PR00783">
    <property type="entry name" value="MINTRINSICP"/>
</dbReference>
<reference evidence="10 11" key="1">
    <citation type="submission" date="2013-05" db="EMBL/GenBank/DDBJ databases">
        <title>Draft genome of the parasitic nematode Anyclostoma ceylanicum.</title>
        <authorList>
            <person name="Mitreva M."/>
        </authorList>
    </citation>
    <scope>NUCLEOTIDE SEQUENCE [LARGE SCALE GENOMIC DNA]</scope>
</reference>
<dbReference type="Pfam" id="PF00230">
    <property type="entry name" value="MIP"/>
    <property type="match status" value="1"/>
</dbReference>
<evidence type="ECO:0000313" key="10">
    <source>
        <dbReference type="EMBL" id="EPB70217.1"/>
    </source>
</evidence>
<dbReference type="GO" id="GO:0016323">
    <property type="term" value="C:basolateral plasma membrane"/>
    <property type="evidence" value="ECO:0007669"/>
    <property type="project" value="TreeGrafter"/>
</dbReference>
<name>A0A0D6LRD7_9BILA</name>
<evidence type="ECO:0000256" key="7">
    <source>
        <dbReference type="ARBA" id="ARBA00045280"/>
    </source>
</evidence>
<dbReference type="AlphaFoldDB" id="A0A0D6LRD7"/>
<accession>A0A0D6LRD7</accession>
<dbReference type="PANTHER" id="PTHR43829:SF9">
    <property type="entry name" value="AQUAPORIN-9"/>
    <property type="match status" value="1"/>
</dbReference>
<evidence type="ECO:0000256" key="8">
    <source>
        <dbReference type="RuleBase" id="RU000477"/>
    </source>
</evidence>
<keyword evidence="11" id="KW-1185">Reference proteome</keyword>
<dbReference type="EMBL" id="KE125214">
    <property type="protein sequence ID" value="EPB70217.1"/>
    <property type="molecule type" value="Genomic_DNA"/>
</dbReference>
<comment type="similarity">
    <text evidence="2 8">Belongs to the MIP/aquaporin (TC 1.A.8) family.</text>
</comment>
<evidence type="ECO:0000313" key="11">
    <source>
        <dbReference type="Proteomes" id="UP000054495"/>
    </source>
</evidence>
<dbReference type="SUPFAM" id="SSF81338">
    <property type="entry name" value="Aquaporin-like"/>
    <property type="match status" value="1"/>
</dbReference>
<comment type="function">
    <text evidence="7">Aquaglyceroporin that may modulate the water content and osmolytes during anhydrobiosis.</text>
</comment>